<gene>
    <name evidence="2" type="ORF">DM39_1535</name>
</gene>
<protein>
    <submittedName>
        <fullName evidence="2">Rz gp24</fullName>
    </submittedName>
</protein>
<feature type="region of interest" description="Disordered" evidence="1">
    <location>
        <begin position="1"/>
        <end position="20"/>
    </location>
</feature>
<dbReference type="Proteomes" id="UP000029413">
    <property type="component" value="Chromosome 1"/>
</dbReference>
<evidence type="ECO:0000313" key="3">
    <source>
        <dbReference type="Proteomes" id="UP000029413"/>
    </source>
</evidence>
<feature type="region of interest" description="Disordered" evidence="1">
    <location>
        <begin position="105"/>
        <end position="124"/>
    </location>
</feature>
<evidence type="ECO:0000313" key="2">
    <source>
        <dbReference type="EMBL" id="AIO33324.1"/>
    </source>
</evidence>
<accession>A0AAN0RT28</accession>
<keyword evidence="3" id="KW-1185">Reference proteome</keyword>
<sequence length="124" mass="13604">MPISLTQSKRRRDEFVNSSSSVMRVTGLRANNKGTPKMLQKNVTWRALMLPPLLLLLTACASRSPSLSPERAIPPLRPEARQPATPSICLPTCSDGLTKLRENWRESLTSGELPVSSARPITAP</sequence>
<organism evidence="2 3">
    <name type="scientific">Burkholderia cenocepacia</name>
    <dbReference type="NCBI Taxonomy" id="95486"/>
    <lineage>
        <taxon>Bacteria</taxon>
        <taxon>Pseudomonadati</taxon>
        <taxon>Pseudomonadota</taxon>
        <taxon>Betaproteobacteria</taxon>
        <taxon>Burkholderiales</taxon>
        <taxon>Burkholderiaceae</taxon>
        <taxon>Burkholderia</taxon>
        <taxon>Burkholderia cepacia complex</taxon>
    </lineage>
</organism>
<proteinExistence type="predicted"/>
<dbReference type="EMBL" id="CP007783">
    <property type="protein sequence ID" value="AIO33324.1"/>
    <property type="molecule type" value="Genomic_DNA"/>
</dbReference>
<name>A0AAN0RT28_9BURK</name>
<dbReference type="KEGG" id="bcen:DM39_1535"/>
<reference evidence="2 3" key="1">
    <citation type="submission" date="2014-05" db="EMBL/GenBank/DDBJ databases">
        <authorList>
            <person name="Bishop-Lilly K.A."/>
            <person name="Broomall S.M."/>
            <person name="Chain P.S."/>
            <person name="Chertkov O."/>
            <person name="Coyne S.R."/>
            <person name="Daligault H.E."/>
            <person name="Davenport K.W."/>
            <person name="Erkkila T."/>
            <person name="Frey K.G."/>
            <person name="Gibbons H.S."/>
            <person name="Gu W."/>
            <person name="Jaissle J."/>
            <person name="Johnson S.L."/>
            <person name="Koroleva G.I."/>
            <person name="Ladner J.T."/>
            <person name="Lo C.-C."/>
            <person name="Minogue T.D."/>
            <person name="Munk C."/>
            <person name="Palacios G.F."/>
            <person name="Redden C.L."/>
            <person name="Rosenzweig C.N."/>
            <person name="Scholz M.B."/>
            <person name="Teshima H."/>
            <person name="Xu Y."/>
        </authorList>
    </citation>
    <scope>NUCLEOTIDE SEQUENCE [LARGE SCALE GENOMIC DNA]</scope>
    <source>
        <strain evidence="2 3">DDS 22E-1</strain>
    </source>
</reference>
<dbReference type="AlphaFoldDB" id="A0AAN0RT28"/>
<evidence type="ECO:0000256" key="1">
    <source>
        <dbReference type="SAM" id="MobiDB-lite"/>
    </source>
</evidence>
<feature type="region of interest" description="Disordered" evidence="1">
    <location>
        <begin position="67"/>
        <end position="88"/>
    </location>
</feature>